<dbReference type="Proteomes" id="UP001469365">
    <property type="component" value="Unassembled WGS sequence"/>
</dbReference>
<proteinExistence type="predicted"/>
<reference evidence="1 2" key="1">
    <citation type="submission" date="2024-04" db="EMBL/GenBank/DDBJ databases">
        <title>draft genome sequnece of Paenibacillus filicis.</title>
        <authorList>
            <person name="Kim D.-U."/>
        </authorList>
    </citation>
    <scope>NUCLEOTIDE SEQUENCE [LARGE SCALE GENOMIC DNA]</scope>
    <source>
        <strain evidence="1 2">KACC14197</strain>
    </source>
</reference>
<evidence type="ECO:0000313" key="1">
    <source>
        <dbReference type="EMBL" id="MEK8128160.1"/>
    </source>
</evidence>
<dbReference type="EMBL" id="JBBPCC010000005">
    <property type="protein sequence ID" value="MEK8128160.1"/>
    <property type="molecule type" value="Genomic_DNA"/>
</dbReference>
<organism evidence="1 2">
    <name type="scientific">Paenibacillus filicis</name>
    <dbReference type="NCBI Taxonomy" id="669464"/>
    <lineage>
        <taxon>Bacteria</taxon>
        <taxon>Bacillati</taxon>
        <taxon>Bacillota</taxon>
        <taxon>Bacilli</taxon>
        <taxon>Bacillales</taxon>
        <taxon>Paenibacillaceae</taxon>
        <taxon>Paenibacillus</taxon>
    </lineage>
</organism>
<sequence length="72" mass="7894">MTMDKAIKSKQCNATINRVEELIVIVEKRNKITPIKISPGRISLLGPYLSKILPIKGAIIPLISVPGNKSKI</sequence>
<evidence type="ECO:0000313" key="2">
    <source>
        <dbReference type="Proteomes" id="UP001469365"/>
    </source>
</evidence>
<keyword evidence="2" id="KW-1185">Reference proteome</keyword>
<name>A0ABU9DJB5_9BACL</name>
<accession>A0ABU9DJB5</accession>
<protein>
    <submittedName>
        <fullName evidence="1">Uncharacterized protein</fullName>
    </submittedName>
</protein>
<comment type="caution">
    <text evidence="1">The sequence shown here is derived from an EMBL/GenBank/DDBJ whole genome shotgun (WGS) entry which is preliminary data.</text>
</comment>
<gene>
    <name evidence="1" type="ORF">WMW72_09620</name>
</gene>